<comment type="caution">
    <text evidence="1">The sequence shown here is derived from an EMBL/GenBank/DDBJ whole genome shotgun (WGS) entry which is preliminary data.</text>
</comment>
<reference evidence="1 2" key="1">
    <citation type="submission" date="2020-08" db="EMBL/GenBank/DDBJ databases">
        <title>Genomic Encyclopedia of Type Strains, Phase IV (KMG-IV): sequencing the most valuable type-strain genomes for metagenomic binning, comparative biology and taxonomic classification.</title>
        <authorList>
            <person name="Goeker M."/>
        </authorList>
    </citation>
    <scope>NUCLEOTIDE SEQUENCE [LARGE SCALE GENOMIC DNA]</scope>
    <source>
        <strain evidence="1 2">DSM 26438</strain>
    </source>
</reference>
<name>A0A7W6G155_9HYPH</name>
<evidence type="ECO:0000313" key="1">
    <source>
        <dbReference type="EMBL" id="MBB3945618.1"/>
    </source>
</evidence>
<protein>
    <recommendedName>
        <fullName evidence="3">Membrane-anchored protein</fullName>
    </recommendedName>
</protein>
<accession>A0A7W6G155</accession>
<evidence type="ECO:0000313" key="2">
    <source>
        <dbReference type="Proteomes" id="UP000565286"/>
    </source>
</evidence>
<dbReference type="EMBL" id="JACIDV010000004">
    <property type="protein sequence ID" value="MBB3945618.1"/>
    <property type="molecule type" value="Genomic_DNA"/>
</dbReference>
<dbReference type="RefSeq" id="WP_234910917.1">
    <property type="nucleotide sequence ID" value="NZ_JACIDV010000004.1"/>
</dbReference>
<evidence type="ECO:0008006" key="3">
    <source>
        <dbReference type="Google" id="ProtNLM"/>
    </source>
</evidence>
<keyword evidence="2" id="KW-1185">Reference proteome</keyword>
<dbReference type="AlphaFoldDB" id="A0A7W6G155"/>
<gene>
    <name evidence="1" type="ORF">GGQ73_001553</name>
</gene>
<dbReference type="Proteomes" id="UP000565286">
    <property type="component" value="Unassembled WGS sequence"/>
</dbReference>
<proteinExistence type="predicted"/>
<organism evidence="1 2">
    <name type="scientific">Rhizobium skierniewicense</name>
    <dbReference type="NCBI Taxonomy" id="984260"/>
    <lineage>
        <taxon>Bacteria</taxon>
        <taxon>Pseudomonadati</taxon>
        <taxon>Pseudomonadota</taxon>
        <taxon>Alphaproteobacteria</taxon>
        <taxon>Hyphomicrobiales</taxon>
        <taxon>Rhizobiaceae</taxon>
        <taxon>Rhizobium/Agrobacterium group</taxon>
        <taxon>Rhizobium</taxon>
    </lineage>
</organism>
<sequence length="241" mass="26797">MDFKTWLFRYLKFVVVRPKPWSDASIKGRRVVVVGSAPNSAKPFDFDESYMLISVNASQIVAKNWGVTKPDITLIMFHQIEGNSTNAKEVRRLLKGERTGHLCMLLWRHDLERLKQGLRRIGFGYDKLTMVDRLSRVALVRAVTGKLNFEITPESKYSNGVIAVMLALHSGAERVVISGINPASTGHIYNGENLHRKHSGPDLDALKQMQQAGLPVYTADPAVAAATGLTLWQSEDVPDGV</sequence>